<proteinExistence type="predicted"/>
<dbReference type="Proteomes" id="UP001633002">
    <property type="component" value="Unassembled WGS sequence"/>
</dbReference>
<dbReference type="InterPro" id="IPR027417">
    <property type="entry name" value="P-loop_NTPase"/>
</dbReference>
<dbReference type="AlphaFoldDB" id="A0ABD3HJR0"/>
<dbReference type="InterPro" id="IPR032675">
    <property type="entry name" value="LRR_dom_sf"/>
</dbReference>
<evidence type="ECO:0000256" key="2">
    <source>
        <dbReference type="ARBA" id="ARBA00023134"/>
    </source>
</evidence>
<evidence type="ECO:0000313" key="4">
    <source>
        <dbReference type="Proteomes" id="UP001633002"/>
    </source>
</evidence>
<keyword evidence="2" id="KW-0342">GTP-binding</keyword>
<gene>
    <name evidence="3" type="ORF">R1sor_005423</name>
</gene>
<dbReference type="PANTHER" id="PTHR47679">
    <property type="entry name" value="PROTEIN TORNADO 1"/>
    <property type="match status" value="1"/>
</dbReference>
<keyword evidence="4" id="KW-1185">Reference proteome</keyword>
<dbReference type="EMBL" id="JBJQOH010000003">
    <property type="protein sequence ID" value="KAL3691772.1"/>
    <property type="molecule type" value="Genomic_DNA"/>
</dbReference>
<comment type="caution">
    <text evidence="3">The sequence shown here is derived from an EMBL/GenBank/DDBJ whole genome shotgun (WGS) entry which is preliminary data.</text>
</comment>
<sequence length="690" mass="78327">MAEDSSVDVEAEPPIRLTELLKRLNGDLPTGETAITSTRQLKEFISEWSSVGMDWNVRERVLHTLAACKTLRRIYTFDLRDLSANNWETFLTPLRRSVGLEEVLFGYPEDHQECDATKLSLLGRLWADVLKTVESVAEIRFEYELSRKFVTELVVGLNDSTLPSLTRFSVDGTRVDSATAFHIASIVRHSPQLSTLELGDICTLSEDAVDAWTQALMGPESLELVTILNVCGIGGALAEGFSASCRKNVLKCLDLSVTTFPDLQKSEYVLPLLVKANIAELIVGTNITSCLSLDAWREVGAALQRVKALRRLEIHVLHGIAKHGLDGIRNLWELSGLSPLITLVLEILPTPDRDSSAAHWLTKIVKLTISTEIIFYFSNRDAVGRSLVEHEEVLSLFKRPDCPVKALTFIDLRAVSLGCLFESLKKNTSITELKFKQCWQLSDDDFKKLMDLLQVNFALEDIDLDSTPWRDDGKAALVKEALERNLKQASYFSVMRKAEFEFVGRKVGRIFLCGSLFAGKTRVENKWKLLQDGEHGRTKGIEVDWLEWENGKKFSIWDLGGQHIFRALQELLFPKISKVCAFIFVYSPFRRTGKIRDPRVDPVADFEEDLKQWLRFIISNTQVTGSILLPRVFLTITHKDHIQDAKYNFSLVLDDYIKVVERLRSRFEGVVDLYRSPNDIHYINAKTRRM</sequence>
<dbReference type="SUPFAM" id="SSF52540">
    <property type="entry name" value="P-loop containing nucleoside triphosphate hydrolases"/>
    <property type="match status" value="1"/>
</dbReference>
<dbReference type="GO" id="GO:0005525">
    <property type="term" value="F:GTP binding"/>
    <property type="evidence" value="ECO:0007669"/>
    <property type="project" value="UniProtKB-KW"/>
</dbReference>
<protein>
    <submittedName>
        <fullName evidence="3">Uncharacterized protein</fullName>
    </submittedName>
</protein>
<dbReference type="InterPro" id="IPR006689">
    <property type="entry name" value="Small_GTPase_ARF/SAR"/>
</dbReference>
<accession>A0ABD3HJR0</accession>
<evidence type="ECO:0000313" key="3">
    <source>
        <dbReference type="EMBL" id="KAL3691772.1"/>
    </source>
</evidence>
<name>A0ABD3HJR0_9MARC</name>
<keyword evidence="1" id="KW-0547">Nucleotide-binding</keyword>
<dbReference type="Gene3D" id="3.80.10.10">
    <property type="entry name" value="Ribonuclease Inhibitor"/>
    <property type="match status" value="2"/>
</dbReference>
<dbReference type="PANTHER" id="PTHR47679:SF1">
    <property type="entry name" value="PROTEIN TORNADO 1"/>
    <property type="match status" value="1"/>
</dbReference>
<dbReference type="Pfam" id="PF00025">
    <property type="entry name" value="Arf"/>
    <property type="match status" value="1"/>
</dbReference>
<reference evidence="3 4" key="1">
    <citation type="submission" date="2024-09" db="EMBL/GenBank/DDBJ databases">
        <title>Chromosome-scale assembly of Riccia sorocarpa.</title>
        <authorList>
            <person name="Paukszto L."/>
        </authorList>
    </citation>
    <scope>NUCLEOTIDE SEQUENCE [LARGE SCALE GENOMIC DNA]</scope>
    <source>
        <strain evidence="3">LP-2024</strain>
        <tissue evidence="3">Aerial parts of the thallus</tissue>
    </source>
</reference>
<dbReference type="Gene3D" id="3.40.50.300">
    <property type="entry name" value="P-loop containing nucleotide triphosphate hydrolases"/>
    <property type="match status" value="1"/>
</dbReference>
<dbReference type="SUPFAM" id="SSF52047">
    <property type="entry name" value="RNI-like"/>
    <property type="match status" value="1"/>
</dbReference>
<organism evidence="3 4">
    <name type="scientific">Riccia sorocarpa</name>
    <dbReference type="NCBI Taxonomy" id="122646"/>
    <lineage>
        <taxon>Eukaryota</taxon>
        <taxon>Viridiplantae</taxon>
        <taxon>Streptophyta</taxon>
        <taxon>Embryophyta</taxon>
        <taxon>Marchantiophyta</taxon>
        <taxon>Marchantiopsida</taxon>
        <taxon>Marchantiidae</taxon>
        <taxon>Marchantiales</taxon>
        <taxon>Ricciaceae</taxon>
        <taxon>Riccia</taxon>
    </lineage>
</organism>
<evidence type="ECO:0000256" key="1">
    <source>
        <dbReference type="ARBA" id="ARBA00022741"/>
    </source>
</evidence>